<protein>
    <submittedName>
        <fullName evidence="2">2'-5' RNA ligase family protein</fullName>
    </submittedName>
</protein>
<evidence type="ECO:0000313" key="2">
    <source>
        <dbReference type="EMBL" id="WOS39646.1"/>
    </source>
</evidence>
<sequence length="223" mass="23987">MHARPLPDPIAAFAASAMYPDAAPAGAQFSLGFDAPAARESLFFALLPDAQTAQAVHRLGRQLCHEHGLQGRALPPERLHVTLHYLGEYAGIPPRLLEQACAAGQALAAAPFAMAFDQAATFDSRARSRPLVLRGDGEPAPLLALRQALQQLLVRHGVAPRADGAYLPHMTLAYVDQTLAPQRVSALPWQAGSLSLIRSVQGQGRYLHEAHWPLRADPAQRNA</sequence>
<keyword evidence="2" id="KW-0436">Ligase</keyword>
<keyword evidence="1" id="KW-0378">Hydrolase</keyword>
<dbReference type="EMBL" id="CP126172">
    <property type="protein sequence ID" value="WOS39646.1"/>
    <property type="molecule type" value="Genomic_DNA"/>
</dbReference>
<keyword evidence="3" id="KW-1185">Reference proteome</keyword>
<reference evidence="2 3" key="1">
    <citation type="submission" date="2023-05" db="EMBL/GenBank/DDBJ databases">
        <title>Xanthomonas rydalmerenesis sp. nov., a novel Xanthomonas species isolated from Fragaria x ananassa.</title>
        <authorList>
            <person name="McKnight D.J.E."/>
            <person name="Wong-Bajracharya J."/>
            <person name="Okoh E.B."/>
            <person name="Snijders F."/>
            <person name="Lidbetter F."/>
            <person name="Webster J."/>
            <person name="Djordjevic S.P."/>
            <person name="Bogema D.R."/>
            <person name="Chapman T.A."/>
        </authorList>
    </citation>
    <scope>NUCLEOTIDE SEQUENCE [LARGE SCALE GENOMIC DNA]</scope>
    <source>
        <strain evidence="2 3">DAR34883</strain>
    </source>
</reference>
<dbReference type="Proteomes" id="UP001302020">
    <property type="component" value="Chromosome"/>
</dbReference>
<dbReference type="PANTHER" id="PTHR35561:SF1">
    <property type="entry name" value="RNA 2',3'-CYCLIC PHOSPHODIESTERASE"/>
    <property type="match status" value="1"/>
</dbReference>
<dbReference type="InterPro" id="IPR004175">
    <property type="entry name" value="RNA_CPDase"/>
</dbReference>
<evidence type="ECO:0000313" key="3">
    <source>
        <dbReference type="Proteomes" id="UP001302020"/>
    </source>
</evidence>
<name>A0ABZ0JJL7_9XANT</name>
<gene>
    <name evidence="2" type="ORF">QN243_14605</name>
</gene>
<organism evidence="2 3">
    <name type="scientific">Xanthomonas rydalmerensis</name>
    <dbReference type="NCBI Taxonomy" id="3046274"/>
    <lineage>
        <taxon>Bacteria</taxon>
        <taxon>Pseudomonadati</taxon>
        <taxon>Pseudomonadota</taxon>
        <taxon>Gammaproteobacteria</taxon>
        <taxon>Lysobacterales</taxon>
        <taxon>Lysobacteraceae</taxon>
        <taxon>Xanthomonas</taxon>
    </lineage>
</organism>
<dbReference type="PANTHER" id="PTHR35561">
    <property type="entry name" value="RNA 2',3'-CYCLIC PHOSPHODIESTERASE"/>
    <property type="match status" value="1"/>
</dbReference>
<proteinExistence type="predicted"/>
<evidence type="ECO:0000256" key="1">
    <source>
        <dbReference type="ARBA" id="ARBA00022801"/>
    </source>
</evidence>
<dbReference type="SUPFAM" id="SSF55144">
    <property type="entry name" value="LigT-like"/>
    <property type="match status" value="1"/>
</dbReference>
<dbReference type="Gene3D" id="3.90.1140.10">
    <property type="entry name" value="Cyclic phosphodiesterase"/>
    <property type="match status" value="1"/>
</dbReference>
<dbReference type="RefSeq" id="WP_317843510.1">
    <property type="nucleotide sequence ID" value="NZ_CP126170.1"/>
</dbReference>
<dbReference type="GO" id="GO:0016874">
    <property type="term" value="F:ligase activity"/>
    <property type="evidence" value="ECO:0007669"/>
    <property type="project" value="UniProtKB-KW"/>
</dbReference>
<dbReference type="InterPro" id="IPR009097">
    <property type="entry name" value="Cyclic_Pdiesterase"/>
</dbReference>
<accession>A0ABZ0JJL7</accession>
<dbReference type="Pfam" id="PF13563">
    <property type="entry name" value="2_5_RNA_ligase2"/>
    <property type="match status" value="1"/>
</dbReference>